<evidence type="ECO:0000256" key="6">
    <source>
        <dbReference type="ARBA" id="ARBA00022692"/>
    </source>
</evidence>
<protein>
    <recommendedName>
        <fullName evidence="3">Sec translocon accessory complex subunit YajC</fullName>
    </recommendedName>
</protein>
<organism evidence="12 13">
    <name type="scientific">Gemmata massiliana</name>
    <dbReference type="NCBI Taxonomy" id="1210884"/>
    <lineage>
        <taxon>Bacteria</taxon>
        <taxon>Pseudomonadati</taxon>
        <taxon>Planctomycetota</taxon>
        <taxon>Planctomycetia</taxon>
        <taxon>Gemmatales</taxon>
        <taxon>Gemmataceae</taxon>
        <taxon>Gemmata</taxon>
    </lineage>
</organism>
<proteinExistence type="inferred from homology"/>
<keyword evidence="5" id="KW-1003">Cell membrane</keyword>
<evidence type="ECO:0000256" key="3">
    <source>
        <dbReference type="ARBA" id="ARBA00014962"/>
    </source>
</evidence>
<comment type="similarity">
    <text evidence="2">Belongs to the YajC family.</text>
</comment>
<dbReference type="PANTHER" id="PTHR33909:SF1">
    <property type="entry name" value="SEC TRANSLOCON ACCESSORY COMPLEX SUBUNIT YAJC"/>
    <property type="match status" value="1"/>
</dbReference>
<reference evidence="12 13" key="1">
    <citation type="submission" date="2019-05" db="EMBL/GenBank/DDBJ databases">
        <authorList>
            <consortium name="Science for Life Laboratories"/>
        </authorList>
    </citation>
    <scope>NUCLEOTIDE SEQUENCE [LARGE SCALE GENOMIC DNA]</scope>
    <source>
        <strain evidence="12">Soil9</strain>
    </source>
</reference>
<dbReference type="InterPro" id="IPR003849">
    <property type="entry name" value="Preprotein_translocase_YajC"/>
</dbReference>
<keyword evidence="8 11" id="KW-1133">Transmembrane helix</keyword>
<evidence type="ECO:0000256" key="7">
    <source>
        <dbReference type="ARBA" id="ARBA00022927"/>
    </source>
</evidence>
<keyword evidence="4" id="KW-0813">Transport</keyword>
<comment type="subcellular location">
    <subcellularLocation>
        <location evidence="1">Cell membrane</location>
        <topology evidence="1">Single-pass membrane protein</topology>
    </subcellularLocation>
</comment>
<sequence>MSLLLLFAQEGQQQPPGALPGGPMAPLFILGLVVLFLLVVVFPAQRRQKKDQEQVIASIKRGTKVLTNAGIVATVVSAKDGEDEIVIRSEDTKLRIKRNVVVQVLGSDDAEAAKQ</sequence>
<evidence type="ECO:0000313" key="12">
    <source>
        <dbReference type="EMBL" id="VTR92681.1"/>
    </source>
</evidence>
<keyword evidence="6 11" id="KW-0812">Transmembrane</keyword>
<accession>A0A6P2CUM2</accession>
<evidence type="ECO:0000256" key="4">
    <source>
        <dbReference type="ARBA" id="ARBA00022448"/>
    </source>
</evidence>
<feature type="transmembrane region" description="Helical" evidence="11">
    <location>
        <begin position="23"/>
        <end position="42"/>
    </location>
</feature>
<evidence type="ECO:0000256" key="5">
    <source>
        <dbReference type="ARBA" id="ARBA00022475"/>
    </source>
</evidence>
<evidence type="ECO:0000256" key="1">
    <source>
        <dbReference type="ARBA" id="ARBA00004162"/>
    </source>
</evidence>
<evidence type="ECO:0000256" key="11">
    <source>
        <dbReference type="SAM" id="Phobius"/>
    </source>
</evidence>
<gene>
    <name evidence="12" type="ORF">SOIL9_50330</name>
</gene>
<dbReference type="Proteomes" id="UP000464178">
    <property type="component" value="Chromosome"/>
</dbReference>
<evidence type="ECO:0000256" key="10">
    <source>
        <dbReference type="ARBA" id="ARBA00023136"/>
    </source>
</evidence>
<evidence type="ECO:0000256" key="9">
    <source>
        <dbReference type="ARBA" id="ARBA00023010"/>
    </source>
</evidence>
<dbReference type="NCBIfam" id="TIGR00739">
    <property type="entry name" value="yajC"/>
    <property type="match status" value="1"/>
</dbReference>
<dbReference type="AlphaFoldDB" id="A0A6P2CUM2"/>
<dbReference type="Pfam" id="PF02699">
    <property type="entry name" value="YajC"/>
    <property type="match status" value="1"/>
</dbReference>
<keyword evidence="7" id="KW-0653">Protein transport</keyword>
<dbReference type="GO" id="GO:0005886">
    <property type="term" value="C:plasma membrane"/>
    <property type="evidence" value="ECO:0007669"/>
    <property type="project" value="UniProtKB-SubCell"/>
</dbReference>
<dbReference type="RefSeq" id="WP_162667509.1">
    <property type="nucleotide sequence ID" value="NZ_LR593886.1"/>
</dbReference>
<dbReference type="KEGG" id="gms:SOIL9_50330"/>
<dbReference type="SMART" id="SM01323">
    <property type="entry name" value="YajC"/>
    <property type="match status" value="1"/>
</dbReference>
<keyword evidence="9" id="KW-0811">Translocation</keyword>
<dbReference type="GO" id="GO:0015031">
    <property type="term" value="P:protein transport"/>
    <property type="evidence" value="ECO:0007669"/>
    <property type="project" value="UniProtKB-KW"/>
</dbReference>
<evidence type="ECO:0000256" key="8">
    <source>
        <dbReference type="ARBA" id="ARBA00022989"/>
    </source>
</evidence>
<dbReference type="PANTHER" id="PTHR33909">
    <property type="entry name" value="SEC TRANSLOCON ACCESSORY COMPLEX SUBUNIT YAJC"/>
    <property type="match status" value="1"/>
</dbReference>
<name>A0A6P2CUM2_9BACT</name>
<evidence type="ECO:0000256" key="2">
    <source>
        <dbReference type="ARBA" id="ARBA00006742"/>
    </source>
</evidence>
<evidence type="ECO:0000313" key="13">
    <source>
        <dbReference type="Proteomes" id="UP000464178"/>
    </source>
</evidence>
<keyword evidence="10 11" id="KW-0472">Membrane</keyword>
<keyword evidence="13" id="KW-1185">Reference proteome</keyword>
<dbReference type="EMBL" id="LR593886">
    <property type="protein sequence ID" value="VTR92681.1"/>
    <property type="molecule type" value="Genomic_DNA"/>
</dbReference>